<evidence type="ECO:0000256" key="4">
    <source>
        <dbReference type="ARBA" id="ARBA00016065"/>
    </source>
</evidence>
<comment type="subcellular location">
    <subcellularLocation>
        <location evidence="1">Chromosome</location>
    </subcellularLocation>
    <subcellularLocation>
        <location evidence="2">Cytoplasm</location>
    </subcellularLocation>
</comment>
<keyword evidence="6" id="KW-0963">Cytoplasm</keyword>
<feature type="region of interest" description="Disordered" evidence="11">
    <location>
        <begin position="581"/>
        <end position="653"/>
    </location>
</feature>
<dbReference type="GO" id="GO:0000796">
    <property type="term" value="C:condensin complex"/>
    <property type="evidence" value="ECO:0007669"/>
    <property type="project" value="InterPro"/>
</dbReference>
<comment type="similarity">
    <text evidence="3">Belongs to the CND2 (condensin subunit 2) family.</text>
</comment>
<protein>
    <recommendedName>
        <fullName evidence="4">Condensin complex subunit 2</fullName>
    </recommendedName>
</protein>
<proteinExistence type="inferred from homology"/>
<feature type="compositionally biased region" description="Acidic residues" evidence="11">
    <location>
        <begin position="332"/>
        <end position="350"/>
    </location>
</feature>
<evidence type="ECO:0000256" key="8">
    <source>
        <dbReference type="ARBA" id="ARBA00022776"/>
    </source>
</evidence>
<evidence type="ECO:0000313" key="13">
    <source>
        <dbReference type="Proteomes" id="UP001148018"/>
    </source>
</evidence>
<evidence type="ECO:0000256" key="1">
    <source>
        <dbReference type="ARBA" id="ARBA00004286"/>
    </source>
</evidence>
<dbReference type="GO" id="GO:0051301">
    <property type="term" value="P:cell division"/>
    <property type="evidence" value="ECO:0007669"/>
    <property type="project" value="UniProtKB-KW"/>
</dbReference>
<gene>
    <name evidence="12" type="ORF">NHX12_029122</name>
</gene>
<evidence type="ECO:0000256" key="11">
    <source>
        <dbReference type="SAM" id="MobiDB-lite"/>
    </source>
</evidence>
<dbReference type="GO" id="GO:0007076">
    <property type="term" value="P:mitotic chromosome condensation"/>
    <property type="evidence" value="ECO:0007669"/>
    <property type="project" value="InterPro"/>
</dbReference>
<evidence type="ECO:0000256" key="10">
    <source>
        <dbReference type="ARBA" id="ARBA00023306"/>
    </source>
</evidence>
<keyword evidence="13" id="KW-1185">Reference proteome</keyword>
<organism evidence="12 13">
    <name type="scientific">Muraenolepis orangiensis</name>
    <name type="common">Patagonian moray cod</name>
    <dbReference type="NCBI Taxonomy" id="630683"/>
    <lineage>
        <taxon>Eukaryota</taxon>
        <taxon>Metazoa</taxon>
        <taxon>Chordata</taxon>
        <taxon>Craniata</taxon>
        <taxon>Vertebrata</taxon>
        <taxon>Euteleostomi</taxon>
        <taxon>Actinopterygii</taxon>
        <taxon>Neopterygii</taxon>
        <taxon>Teleostei</taxon>
        <taxon>Neoteleostei</taxon>
        <taxon>Acanthomorphata</taxon>
        <taxon>Zeiogadaria</taxon>
        <taxon>Gadariae</taxon>
        <taxon>Gadiformes</taxon>
        <taxon>Muraenolepidoidei</taxon>
        <taxon>Muraenolepididae</taxon>
        <taxon>Muraenolepis</taxon>
    </lineage>
</organism>
<feature type="compositionally biased region" description="Polar residues" evidence="11">
    <location>
        <begin position="436"/>
        <end position="449"/>
    </location>
</feature>
<keyword evidence="8" id="KW-0498">Mitosis</keyword>
<dbReference type="PANTHER" id="PTHR13108">
    <property type="entry name" value="CONDENSIN COMPLEX SUBUNIT 2"/>
    <property type="match status" value="1"/>
</dbReference>
<accession>A0A9Q0EEM8</accession>
<feature type="region of interest" description="Disordered" evidence="11">
    <location>
        <begin position="163"/>
        <end position="201"/>
    </location>
</feature>
<dbReference type="Pfam" id="PF05786">
    <property type="entry name" value="Cnd2"/>
    <property type="match status" value="1"/>
</dbReference>
<feature type="region of interest" description="Disordered" evidence="11">
    <location>
        <begin position="499"/>
        <end position="546"/>
    </location>
</feature>
<dbReference type="GO" id="GO:0005737">
    <property type="term" value="C:cytoplasm"/>
    <property type="evidence" value="ECO:0007669"/>
    <property type="project" value="UniProtKB-SubCell"/>
</dbReference>
<dbReference type="Proteomes" id="UP001148018">
    <property type="component" value="Unassembled WGS sequence"/>
</dbReference>
<feature type="region of interest" description="Disordered" evidence="11">
    <location>
        <begin position="436"/>
        <end position="484"/>
    </location>
</feature>
<dbReference type="EMBL" id="JANIIK010000044">
    <property type="protein sequence ID" value="KAJ3604381.1"/>
    <property type="molecule type" value="Genomic_DNA"/>
</dbReference>
<evidence type="ECO:0000256" key="5">
    <source>
        <dbReference type="ARBA" id="ARBA00022454"/>
    </source>
</evidence>
<keyword evidence="7" id="KW-0132">Cell division</keyword>
<feature type="compositionally biased region" description="Basic and acidic residues" evidence="11">
    <location>
        <begin position="167"/>
        <end position="177"/>
    </location>
</feature>
<keyword evidence="9" id="KW-0226">DNA condensation</keyword>
<dbReference type="InterPro" id="IPR022816">
    <property type="entry name" value="Condensin_barren_su2"/>
</dbReference>
<evidence type="ECO:0000256" key="7">
    <source>
        <dbReference type="ARBA" id="ARBA00022618"/>
    </source>
</evidence>
<comment type="caution">
    <text evidence="12">The sequence shown here is derived from an EMBL/GenBank/DDBJ whole genome shotgun (WGS) entry which is preliminary data.</text>
</comment>
<dbReference type="OrthoDB" id="362021at2759"/>
<evidence type="ECO:0000256" key="9">
    <source>
        <dbReference type="ARBA" id="ARBA00023067"/>
    </source>
</evidence>
<keyword evidence="5" id="KW-0158">Chromosome</keyword>
<dbReference type="GO" id="GO:0003682">
    <property type="term" value="F:chromatin binding"/>
    <property type="evidence" value="ECO:0007669"/>
    <property type="project" value="TreeGrafter"/>
</dbReference>
<evidence type="ECO:0000256" key="3">
    <source>
        <dbReference type="ARBA" id="ARBA00009471"/>
    </source>
</evidence>
<dbReference type="AlphaFoldDB" id="A0A9Q0EEM8"/>
<name>A0A9Q0EEM8_9TELE</name>
<evidence type="ECO:0000256" key="6">
    <source>
        <dbReference type="ARBA" id="ARBA00022490"/>
    </source>
</evidence>
<sequence length="653" mass="71699">MSVLSTPVSWTPTKNPNSGCMSPAFCSTPLLAGNDDEKERRQRRRSRVIDLKATTDSSTCDSLVSQSVHSSTGTPAAIPKLSNAQISEHYSTCIKLSTENKITMKNAFGLHLIDYMSEILKQKDSEATNFKVAAGTLDASTKIYAVRVDAILVDTYRVLGGLGSETKPGDAEAGDKDEAGEEGEVSAPKQVKKKRPPKKTVEQNLTNINSTESERKCQVDPMFQRMASSFDESSTAGVFMSVLFSEDYRCELLFPSGLTLLRSGPPAGPPAPQYVSASPFTGGLRQVKEKASICPSLKDFSFTEWKPDQTMNQMLEKMVKGDHVFDLNANAEPEDDEDDGGGGVDFDGDYEDRDEAALEVRDGCAALGSGSGRDYSYFSPRTMATWTGPGYWQFKPKHKLDHLPDKETRKRRPKKTFELDFNDDVNFDPHFHTTRSALSASNKKTTLPSDFQFPPETLSQLGLKPSSTLRQEGEKRLSGDLGDGFGDYDYNNANDTANFCPGLQGGDSDDDADGLLASDDTQPLVDEATPSSLDPEGFPAYGEDNLVPEPHRVNKIEINYAKTAKKMDMKKLKTSMWTLLTDSTESNKSKEELQPEETLEVAGEKVFSQTTKSLFQRYHHPTSTLVASPTPPPYLHPSTSNTTLIPPPPTPRP</sequence>
<reference evidence="12" key="1">
    <citation type="submission" date="2022-07" db="EMBL/GenBank/DDBJ databases">
        <title>Chromosome-level genome of Muraenolepis orangiensis.</title>
        <authorList>
            <person name="Kim J."/>
        </authorList>
    </citation>
    <scope>NUCLEOTIDE SEQUENCE</scope>
    <source>
        <strain evidence="12">KU_S4_2022</strain>
        <tissue evidence="12">Muscle</tissue>
    </source>
</reference>
<feature type="compositionally biased region" description="Polar residues" evidence="11">
    <location>
        <begin position="457"/>
        <end position="470"/>
    </location>
</feature>
<keyword evidence="10" id="KW-0131">Cell cycle</keyword>
<feature type="region of interest" description="Disordered" evidence="11">
    <location>
        <begin position="329"/>
        <end position="350"/>
    </location>
</feature>
<dbReference type="PIRSF" id="PIRSF017126">
    <property type="entry name" value="Condensin_H"/>
    <property type="match status" value="1"/>
</dbReference>
<dbReference type="PANTHER" id="PTHR13108:SF9">
    <property type="entry name" value="CONDENSIN COMPLEX SUBUNIT 2"/>
    <property type="match status" value="1"/>
</dbReference>
<evidence type="ECO:0000313" key="12">
    <source>
        <dbReference type="EMBL" id="KAJ3604381.1"/>
    </source>
</evidence>
<evidence type="ECO:0000256" key="2">
    <source>
        <dbReference type="ARBA" id="ARBA00004496"/>
    </source>
</evidence>